<protein>
    <submittedName>
        <fullName evidence="8">D-aspartate oxidase-like protein</fullName>
    </submittedName>
</protein>
<dbReference type="STRING" id="299467.A0A443RZQ8"/>
<feature type="non-terminal residue" evidence="8">
    <location>
        <position position="204"/>
    </location>
</feature>
<dbReference type="GO" id="GO:0019478">
    <property type="term" value="P:D-amino acid catabolic process"/>
    <property type="evidence" value="ECO:0007669"/>
    <property type="project" value="TreeGrafter"/>
</dbReference>
<evidence type="ECO:0000256" key="4">
    <source>
        <dbReference type="ARBA" id="ARBA00022630"/>
    </source>
</evidence>
<evidence type="ECO:0000256" key="3">
    <source>
        <dbReference type="ARBA" id="ARBA00006730"/>
    </source>
</evidence>
<organism evidence="8 9">
    <name type="scientific">Leptotrombidium deliense</name>
    <dbReference type="NCBI Taxonomy" id="299467"/>
    <lineage>
        <taxon>Eukaryota</taxon>
        <taxon>Metazoa</taxon>
        <taxon>Ecdysozoa</taxon>
        <taxon>Arthropoda</taxon>
        <taxon>Chelicerata</taxon>
        <taxon>Arachnida</taxon>
        <taxon>Acari</taxon>
        <taxon>Acariformes</taxon>
        <taxon>Trombidiformes</taxon>
        <taxon>Prostigmata</taxon>
        <taxon>Anystina</taxon>
        <taxon>Parasitengona</taxon>
        <taxon>Trombiculoidea</taxon>
        <taxon>Trombiculidae</taxon>
        <taxon>Leptotrombidium</taxon>
    </lineage>
</organism>
<dbReference type="InterPro" id="IPR023209">
    <property type="entry name" value="DAO"/>
</dbReference>
<sequence length="204" mass="22690">MKRVVIVGGGIIGFSCALNIVQKLTNVVSVTLITEKCSPETTSDVAAGIVYPYLCGDIPTEKLNKWVKDSTDHFLSLLNSTIASEVGVNLISGYALYEKNIIDEKMFETLISSRKMSDKELKLFSKSNDTFDGYFQTTLTVEATKLLPYYQKLFIEKGGTIRVQKVHKLEHLVDEFDVIVNCTGIGAREFVSDSTVYPIRGQVM</sequence>
<dbReference type="AlphaFoldDB" id="A0A443RZQ8"/>
<proteinExistence type="inferred from homology"/>
<dbReference type="Proteomes" id="UP000288716">
    <property type="component" value="Unassembled WGS sequence"/>
</dbReference>
<dbReference type="Gene3D" id="3.40.50.720">
    <property type="entry name" value="NAD(P)-binding Rossmann-like Domain"/>
    <property type="match status" value="2"/>
</dbReference>
<comment type="caution">
    <text evidence="8">The sequence shown here is derived from an EMBL/GenBank/DDBJ whole genome shotgun (WGS) entry which is preliminary data.</text>
</comment>
<keyword evidence="4" id="KW-0285">Flavoprotein</keyword>
<dbReference type="PANTHER" id="PTHR11530:SF11">
    <property type="entry name" value="D-ASPARTATE OXIDASE"/>
    <property type="match status" value="1"/>
</dbReference>
<dbReference type="SUPFAM" id="SSF51971">
    <property type="entry name" value="Nucleotide-binding domain"/>
    <property type="match status" value="1"/>
</dbReference>
<accession>A0A443RZQ8</accession>
<evidence type="ECO:0000259" key="7">
    <source>
        <dbReference type="Pfam" id="PF01266"/>
    </source>
</evidence>
<dbReference type="InterPro" id="IPR006076">
    <property type="entry name" value="FAD-dep_OxRdtase"/>
</dbReference>
<comment type="subcellular location">
    <subcellularLocation>
        <location evidence="2">Peroxisome matrix</location>
    </subcellularLocation>
</comment>
<name>A0A443RZQ8_9ACAR</name>
<keyword evidence="5" id="KW-0274">FAD</keyword>
<keyword evidence="9" id="KW-1185">Reference proteome</keyword>
<dbReference type="GO" id="GO:0003884">
    <property type="term" value="F:D-amino-acid oxidase activity"/>
    <property type="evidence" value="ECO:0007669"/>
    <property type="project" value="InterPro"/>
</dbReference>
<feature type="domain" description="FAD dependent oxidoreductase" evidence="7">
    <location>
        <begin position="3"/>
        <end position="203"/>
    </location>
</feature>
<dbReference type="VEuPathDB" id="VectorBase:LDEU011282"/>
<dbReference type="GO" id="GO:0071949">
    <property type="term" value="F:FAD binding"/>
    <property type="evidence" value="ECO:0007669"/>
    <property type="project" value="InterPro"/>
</dbReference>
<keyword evidence="6" id="KW-0560">Oxidoreductase</keyword>
<reference evidence="8 9" key="1">
    <citation type="journal article" date="2018" name="Gigascience">
        <title>Genomes of trombidid mites reveal novel predicted allergens and laterally-transferred genes associated with secondary metabolism.</title>
        <authorList>
            <person name="Dong X."/>
            <person name="Chaisiri K."/>
            <person name="Xia D."/>
            <person name="Armstrong S.D."/>
            <person name="Fang Y."/>
            <person name="Donnelly M.J."/>
            <person name="Kadowaki T."/>
            <person name="McGarry J.W."/>
            <person name="Darby A.C."/>
            <person name="Makepeace B.L."/>
        </authorList>
    </citation>
    <scope>NUCLEOTIDE SEQUENCE [LARGE SCALE GENOMIC DNA]</scope>
    <source>
        <strain evidence="8">UoL-UT</strain>
    </source>
</reference>
<dbReference type="OrthoDB" id="2015447at2759"/>
<evidence type="ECO:0000313" key="9">
    <source>
        <dbReference type="Proteomes" id="UP000288716"/>
    </source>
</evidence>
<dbReference type="EMBL" id="NCKV01015662">
    <property type="protein sequence ID" value="RWS20758.1"/>
    <property type="molecule type" value="Genomic_DNA"/>
</dbReference>
<evidence type="ECO:0000256" key="2">
    <source>
        <dbReference type="ARBA" id="ARBA00004253"/>
    </source>
</evidence>
<evidence type="ECO:0000256" key="1">
    <source>
        <dbReference type="ARBA" id="ARBA00001974"/>
    </source>
</evidence>
<dbReference type="Pfam" id="PF01266">
    <property type="entry name" value="DAO"/>
    <property type="match status" value="1"/>
</dbReference>
<evidence type="ECO:0000313" key="8">
    <source>
        <dbReference type="EMBL" id="RWS20758.1"/>
    </source>
</evidence>
<gene>
    <name evidence="8" type="ORF">B4U80_04208</name>
</gene>
<dbReference type="PROSITE" id="PS51257">
    <property type="entry name" value="PROKAR_LIPOPROTEIN"/>
    <property type="match status" value="1"/>
</dbReference>
<evidence type="ECO:0000256" key="5">
    <source>
        <dbReference type="ARBA" id="ARBA00022827"/>
    </source>
</evidence>
<dbReference type="GO" id="GO:0005782">
    <property type="term" value="C:peroxisomal matrix"/>
    <property type="evidence" value="ECO:0007669"/>
    <property type="project" value="UniProtKB-SubCell"/>
</dbReference>
<comment type="similarity">
    <text evidence="3">Belongs to the DAMOX/DASOX family.</text>
</comment>
<dbReference type="PANTHER" id="PTHR11530">
    <property type="entry name" value="D-AMINO ACID OXIDASE"/>
    <property type="match status" value="1"/>
</dbReference>
<comment type="cofactor">
    <cofactor evidence="1">
        <name>FAD</name>
        <dbReference type="ChEBI" id="CHEBI:57692"/>
    </cofactor>
</comment>
<evidence type="ECO:0000256" key="6">
    <source>
        <dbReference type="ARBA" id="ARBA00023002"/>
    </source>
</evidence>